<sequence length="237" mass="26775">MKIHIVQKGETLWKISKKYGVDFETLKKTNTQLSNPDLIMPGMKIKVPSNSVHVKQQAGAGSTPPKQYVKEVQQKEFASTPTPLGIEDEDEIMYQSAPITQEPAMQQTQKEMQVKPQKEMQVKPQKEMQVKPQKEVQVQPQKEVQKEKPVEKPSVIQKPSVIEKQKPTTKENTKFSVNVLPQPPQPPIKAKKEYKISDVIKKGSELIAPQINKMKPNNVISPQTKKDNIGNIVSPQV</sequence>
<dbReference type="SMART" id="SM00257">
    <property type="entry name" value="LysM"/>
    <property type="match status" value="1"/>
</dbReference>
<dbReference type="InterPro" id="IPR036779">
    <property type="entry name" value="LysM_dom_sf"/>
</dbReference>
<feature type="compositionally biased region" description="Basic and acidic residues" evidence="1">
    <location>
        <begin position="112"/>
        <end position="134"/>
    </location>
</feature>
<protein>
    <submittedName>
        <fullName evidence="3">Peptigoglycan-binding protein LysM</fullName>
    </submittedName>
</protein>
<evidence type="ECO:0000259" key="2">
    <source>
        <dbReference type="PROSITE" id="PS51782"/>
    </source>
</evidence>
<feature type="region of interest" description="Disordered" evidence="1">
    <location>
        <begin position="217"/>
        <end position="237"/>
    </location>
</feature>
<accession>A0A2B9DGV9</accession>
<dbReference type="CDD" id="cd00118">
    <property type="entry name" value="LysM"/>
    <property type="match status" value="1"/>
</dbReference>
<dbReference type="EMBL" id="NUHO01000267">
    <property type="protein sequence ID" value="PGM87054.1"/>
    <property type="molecule type" value="Genomic_DNA"/>
</dbReference>
<dbReference type="Gene3D" id="3.10.350.10">
    <property type="entry name" value="LysM domain"/>
    <property type="match status" value="1"/>
</dbReference>
<comment type="caution">
    <text evidence="3">The sequence shown here is derived from an EMBL/GenBank/DDBJ whole genome shotgun (WGS) entry which is preliminary data.</text>
</comment>
<feature type="region of interest" description="Disordered" evidence="1">
    <location>
        <begin position="103"/>
        <end position="189"/>
    </location>
</feature>
<organism evidence="3 4">
    <name type="scientific">Bacillus cereus</name>
    <dbReference type="NCBI Taxonomy" id="1396"/>
    <lineage>
        <taxon>Bacteria</taxon>
        <taxon>Bacillati</taxon>
        <taxon>Bacillota</taxon>
        <taxon>Bacilli</taxon>
        <taxon>Bacillales</taxon>
        <taxon>Bacillaceae</taxon>
        <taxon>Bacillus</taxon>
        <taxon>Bacillus cereus group</taxon>
    </lineage>
</organism>
<dbReference type="PROSITE" id="PS51782">
    <property type="entry name" value="LYSM"/>
    <property type="match status" value="1"/>
</dbReference>
<evidence type="ECO:0000313" key="4">
    <source>
        <dbReference type="Proteomes" id="UP000222054"/>
    </source>
</evidence>
<dbReference type="InterPro" id="IPR014248">
    <property type="entry name" value="Spore_coat_assembly_SafA"/>
</dbReference>
<dbReference type="InterPro" id="IPR018392">
    <property type="entry name" value="LysM"/>
</dbReference>
<proteinExistence type="predicted"/>
<dbReference type="SUPFAM" id="SSF54106">
    <property type="entry name" value="LysM domain"/>
    <property type="match status" value="1"/>
</dbReference>
<gene>
    <name evidence="3" type="ORF">CN958_31565</name>
</gene>
<feature type="domain" description="LysM" evidence="2">
    <location>
        <begin position="2"/>
        <end position="47"/>
    </location>
</feature>
<dbReference type="AlphaFoldDB" id="A0A2B9DGV9"/>
<feature type="compositionally biased region" description="Basic and acidic residues" evidence="1">
    <location>
        <begin position="161"/>
        <end position="173"/>
    </location>
</feature>
<evidence type="ECO:0000256" key="1">
    <source>
        <dbReference type="SAM" id="MobiDB-lite"/>
    </source>
</evidence>
<feature type="non-terminal residue" evidence="3">
    <location>
        <position position="237"/>
    </location>
</feature>
<name>A0A2B9DGV9_BACCE</name>
<dbReference type="Pfam" id="PF01476">
    <property type="entry name" value="LysM"/>
    <property type="match status" value="1"/>
</dbReference>
<dbReference type="Proteomes" id="UP000222054">
    <property type="component" value="Unassembled WGS sequence"/>
</dbReference>
<dbReference type="NCBIfam" id="TIGR02899">
    <property type="entry name" value="spore_safA"/>
    <property type="match status" value="1"/>
</dbReference>
<evidence type="ECO:0000313" key="3">
    <source>
        <dbReference type="EMBL" id="PGM87054.1"/>
    </source>
</evidence>
<reference evidence="3 4" key="1">
    <citation type="submission" date="2017-09" db="EMBL/GenBank/DDBJ databases">
        <title>Large-scale bioinformatics analysis of Bacillus genomes uncovers conserved roles of natural products in bacterial physiology.</title>
        <authorList>
            <consortium name="Agbiome Team Llc"/>
            <person name="Bleich R.M."/>
            <person name="Grubbs K.J."/>
            <person name="Santa Maria K.C."/>
            <person name="Allen S.E."/>
            <person name="Farag S."/>
            <person name="Shank E.A."/>
            <person name="Bowers A."/>
        </authorList>
    </citation>
    <scope>NUCLEOTIDE SEQUENCE [LARGE SCALE GENOMIC DNA]</scope>
    <source>
        <strain evidence="3 4">AFS053130</strain>
    </source>
</reference>